<evidence type="ECO:0000256" key="1">
    <source>
        <dbReference type="ARBA" id="ARBA00022741"/>
    </source>
</evidence>
<dbReference type="GO" id="GO:0005524">
    <property type="term" value="F:ATP binding"/>
    <property type="evidence" value="ECO:0007669"/>
    <property type="project" value="UniProtKB-KW"/>
</dbReference>
<feature type="domain" description="ABC transporter" evidence="3">
    <location>
        <begin position="6"/>
        <end position="231"/>
    </location>
</feature>
<sequence length="298" mass="32404">MTQPAAHLSGVSRRFRRTRALDDLTLDIPENAITGLLGRNGAGKTTLMSIIAGHDRPTSGSVRVFGTDPFENAATMSAISFVRDNQRYPDDFTLRQVLEVAPLFHTGWDAEVADHLVRGFRLPHKTAIKKLSRGQSSSLGIVLGLASRAPLTIFDEPYLGLDATARRFFYDTLMQDYLDHPRTIVVSTHLIDEMEPLLEHVVIVDEGRLVRSAAADDLRGSAVTLSGLTTAVEDLARGLRVLQRRTIGGLTSVVLETHADEDLRARVARAGAQLTPATLQDLVAAYGVESESLEGTPA</sequence>
<dbReference type="SUPFAM" id="SSF52540">
    <property type="entry name" value="P-loop containing nucleoside triphosphate hydrolases"/>
    <property type="match status" value="1"/>
</dbReference>
<keyword evidence="2 4" id="KW-0067">ATP-binding</keyword>
<gene>
    <name evidence="4" type="ORF">P5G46_05295</name>
</gene>
<evidence type="ECO:0000313" key="4">
    <source>
        <dbReference type="EMBL" id="MFM2719912.1"/>
    </source>
</evidence>
<keyword evidence="5" id="KW-1185">Reference proteome</keyword>
<keyword evidence="1" id="KW-0547">Nucleotide-binding</keyword>
<dbReference type="CDD" id="cd03230">
    <property type="entry name" value="ABC_DR_subfamily_A"/>
    <property type="match status" value="1"/>
</dbReference>
<dbReference type="Proteomes" id="UP001630303">
    <property type="component" value="Unassembled WGS sequence"/>
</dbReference>
<comment type="caution">
    <text evidence="4">The sequence shown here is derived from an EMBL/GenBank/DDBJ whole genome shotgun (WGS) entry which is preliminary data.</text>
</comment>
<accession>A0ABW9GDS6</accession>
<dbReference type="PANTHER" id="PTHR43158:SF5">
    <property type="entry name" value="ABC TRANSPORTER, ATP-BINDING PROTEIN"/>
    <property type="match status" value="1"/>
</dbReference>
<dbReference type="SMART" id="SM00382">
    <property type="entry name" value="AAA"/>
    <property type="match status" value="1"/>
</dbReference>
<dbReference type="PANTHER" id="PTHR43158">
    <property type="entry name" value="SKFA PEPTIDE EXPORT ATP-BINDING PROTEIN SKFE"/>
    <property type="match status" value="1"/>
</dbReference>
<dbReference type="Pfam" id="PF00005">
    <property type="entry name" value="ABC_tran"/>
    <property type="match status" value="1"/>
</dbReference>
<evidence type="ECO:0000256" key="2">
    <source>
        <dbReference type="ARBA" id="ARBA00022840"/>
    </source>
</evidence>
<dbReference type="InterPro" id="IPR027417">
    <property type="entry name" value="P-loop_NTPase"/>
</dbReference>
<dbReference type="Gene3D" id="3.40.50.300">
    <property type="entry name" value="P-loop containing nucleotide triphosphate hydrolases"/>
    <property type="match status" value="1"/>
</dbReference>
<dbReference type="InterPro" id="IPR003593">
    <property type="entry name" value="AAA+_ATPase"/>
</dbReference>
<dbReference type="EMBL" id="JAROCE010000001">
    <property type="protein sequence ID" value="MFM2719912.1"/>
    <property type="molecule type" value="Genomic_DNA"/>
</dbReference>
<protein>
    <submittedName>
        <fullName evidence="4">ATP-binding cassette domain-containing protein</fullName>
    </submittedName>
</protein>
<dbReference type="RefSeq" id="WP_408905132.1">
    <property type="nucleotide sequence ID" value="NZ_JAROCE010000001.1"/>
</dbReference>
<evidence type="ECO:0000259" key="3">
    <source>
        <dbReference type="PROSITE" id="PS50893"/>
    </source>
</evidence>
<reference evidence="4 5" key="1">
    <citation type="submission" date="2023-03" db="EMBL/GenBank/DDBJ databases">
        <title>MT1 and MT2 Draft Genomes of Novel Species.</title>
        <authorList>
            <person name="Venkateswaran K."/>
        </authorList>
    </citation>
    <scope>NUCLEOTIDE SEQUENCE [LARGE SCALE GENOMIC DNA]</scope>
    <source>
        <strain evidence="4 5">IF8SW-P5</strain>
    </source>
</reference>
<name>A0ABW9GDS6_9MICO</name>
<dbReference type="InterPro" id="IPR003439">
    <property type="entry name" value="ABC_transporter-like_ATP-bd"/>
</dbReference>
<organism evidence="4 5">
    <name type="scientific">Microbacterium mcarthurae</name>
    <dbReference type="NCBI Taxonomy" id="3035918"/>
    <lineage>
        <taxon>Bacteria</taxon>
        <taxon>Bacillati</taxon>
        <taxon>Actinomycetota</taxon>
        <taxon>Actinomycetes</taxon>
        <taxon>Micrococcales</taxon>
        <taxon>Microbacteriaceae</taxon>
        <taxon>Microbacterium</taxon>
    </lineage>
</organism>
<dbReference type="PROSITE" id="PS50893">
    <property type="entry name" value="ABC_TRANSPORTER_2"/>
    <property type="match status" value="1"/>
</dbReference>
<proteinExistence type="predicted"/>
<evidence type="ECO:0000313" key="5">
    <source>
        <dbReference type="Proteomes" id="UP001630303"/>
    </source>
</evidence>